<dbReference type="InterPro" id="IPR004948">
    <property type="entry name" value="Nuc-triphosphatase_THEP1"/>
</dbReference>
<dbReference type="KEGG" id="trz:GWP43_11210"/>
<dbReference type="RefSeq" id="WP_162664223.1">
    <property type="nucleotide sequence ID" value="NZ_CP048020.1"/>
</dbReference>
<sequence>MSILPHKNKPSNDPDNFDAGRPIVSELGKRIFFVTGERGCGKSTFLAALIQKFNLQPSGFITKREAPPECAVYMHQVVTGTARYRYTTGNKVGICPQQKPVGFAPVFDTFGVMCLKQAKEVILSSIGGEHSDADCDAASLSPTLPVILMDELGFMEAEADFFFRTVCDLLSDSRYYIIGVVKPRGTRFLSVLEHKPEAVVFHLTVQNRAELYERLGRAQSFASFLDTAEIGVPNDNK</sequence>
<evidence type="ECO:0008006" key="3">
    <source>
        <dbReference type="Google" id="ProtNLM"/>
    </source>
</evidence>
<protein>
    <recommendedName>
        <fullName evidence="3">AAA+ ATPase domain-containing protein</fullName>
    </recommendedName>
</protein>
<dbReference type="SUPFAM" id="SSF52540">
    <property type="entry name" value="P-loop containing nucleoside triphosphate hydrolases"/>
    <property type="match status" value="1"/>
</dbReference>
<name>A0A6P1Y268_9SPIR</name>
<dbReference type="Gene3D" id="3.40.50.300">
    <property type="entry name" value="P-loop containing nucleotide triphosphate hydrolases"/>
    <property type="match status" value="1"/>
</dbReference>
<dbReference type="EMBL" id="CP048020">
    <property type="protein sequence ID" value="QHX43918.1"/>
    <property type="molecule type" value="Genomic_DNA"/>
</dbReference>
<accession>A0A6P1Y268</accession>
<dbReference type="InterPro" id="IPR027417">
    <property type="entry name" value="P-loop_NTPase"/>
</dbReference>
<evidence type="ECO:0000313" key="1">
    <source>
        <dbReference type="EMBL" id="QHX43918.1"/>
    </source>
</evidence>
<dbReference type="Proteomes" id="UP000464374">
    <property type="component" value="Chromosome"/>
</dbReference>
<gene>
    <name evidence="1" type="ORF">GWP43_11210</name>
</gene>
<evidence type="ECO:0000313" key="2">
    <source>
        <dbReference type="Proteomes" id="UP000464374"/>
    </source>
</evidence>
<reference evidence="1 2" key="1">
    <citation type="submission" date="2020-01" db="EMBL/GenBank/DDBJ databases">
        <title>Complete genome sequence of a human oral phylogroup 1 Treponema sp. strain ATCC 700766, originally isolated from periodontitis dental plaque.</title>
        <authorList>
            <person name="Chan Y."/>
            <person name="Huo Y.-B."/>
            <person name="Yu X.-L."/>
            <person name="Zeng H."/>
            <person name="Leung W.-K."/>
            <person name="Watt R.M."/>
        </authorList>
    </citation>
    <scope>NUCLEOTIDE SEQUENCE [LARGE SCALE GENOMIC DNA]</scope>
    <source>
        <strain evidence="1 2">OMZ 804</strain>
    </source>
</reference>
<proteinExistence type="predicted"/>
<dbReference type="AlphaFoldDB" id="A0A6P1Y268"/>
<dbReference type="Pfam" id="PF03266">
    <property type="entry name" value="NTPase_1"/>
    <property type="match status" value="1"/>
</dbReference>
<organism evidence="1 2">
    <name type="scientific">Treponema vincentii</name>
    <dbReference type="NCBI Taxonomy" id="69710"/>
    <lineage>
        <taxon>Bacteria</taxon>
        <taxon>Pseudomonadati</taxon>
        <taxon>Spirochaetota</taxon>
        <taxon>Spirochaetia</taxon>
        <taxon>Spirochaetales</taxon>
        <taxon>Treponemataceae</taxon>
        <taxon>Treponema</taxon>
    </lineage>
</organism>
<dbReference type="GO" id="GO:0017111">
    <property type="term" value="F:ribonucleoside triphosphate phosphatase activity"/>
    <property type="evidence" value="ECO:0007669"/>
    <property type="project" value="InterPro"/>
</dbReference>